<feature type="coiled-coil region" evidence="14">
    <location>
        <begin position="102"/>
        <end position="222"/>
    </location>
</feature>
<keyword evidence="9 15" id="KW-1133">Transmembrane helix</keyword>
<evidence type="ECO:0000256" key="7">
    <source>
        <dbReference type="ARBA" id="ARBA00022692"/>
    </source>
</evidence>
<dbReference type="GO" id="GO:0006487">
    <property type="term" value="P:protein N-linked glycosylation"/>
    <property type="evidence" value="ECO:0007669"/>
    <property type="project" value="TreeGrafter"/>
</dbReference>
<comment type="pathway">
    <text evidence="2">Protein modification; protein glycosylation.</text>
</comment>
<evidence type="ECO:0000256" key="9">
    <source>
        <dbReference type="ARBA" id="ARBA00022989"/>
    </source>
</evidence>
<reference evidence="17 18" key="1">
    <citation type="submission" date="2019-06" db="EMBL/GenBank/DDBJ databases">
        <title>A chromosome-scale genome assembly of the European perch, Perca fluviatilis.</title>
        <authorList>
            <person name="Roques C."/>
            <person name="Zahm M."/>
            <person name="Cabau C."/>
            <person name="Klopp C."/>
            <person name="Bouchez O."/>
            <person name="Donnadieu C."/>
            <person name="Kuhl H."/>
            <person name="Gislard M."/>
            <person name="Guendouz S."/>
            <person name="Journot L."/>
            <person name="Haffray P."/>
            <person name="Bestin A."/>
            <person name="Morvezen R."/>
            <person name="Feron R."/>
            <person name="Wen M."/>
            <person name="Jouanno E."/>
            <person name="Herpin A."/>
            <person name="Schartl M."/>
            <person name="Postlethwait J."/>
            <person name="Schaerlinger B."/>
            <person name="Chardard D."/>
            <person name="Lecocq T."/>
            <person name="Poncet C."/>
            <person name="Jaffrelo L."/>
            <person name="Lampietro C."/>
            <person name="Guiguen Y."/>
        </authorList>
    </citation>
    <scope>NUCLEOTIDE SEQUENCE [LARGE SCALE GENOMIC DNA]</scope>
    <source>
        <tissue evidence="17">Blood</tissue>
    </source>
</reference>
<proteinExistence type="inferred from homology"/>
<evidence type="ECO:0000259" key="16">
    <source>
        <dbReference type="Pfam" id="PF15024"/>
    </source>
</evidence>
<dbReference type="Proteomes" id="UP000465112">
    <property type="component" value="Chromosome 12"/>
</dbReference>
<evidence type="ECO:0000256" key="11">
    <source>
        <dbReference type="ARBA" id="ARBA00023136"/>
    </source>
</evidence>
<dbReference type="EMBL" id="VHII01000012">
    <property type="protein sequence ID" value="KAF1382332.1"/>
    <property type="molecule type" value="Genomic_DNA"/>
</dbReference>
<organism evidence="17 18">
    <name type="scientific">Perca fluviatilis</name>
    <name type="common">European perch</name>
    <dbReference type="NCBI Taxonomy" id="8168"/>
    <lineage>
        <taxon>Eukaryota</taxon>
        <taxon>Metazoa</taxon>
        <taxon>Chordata</taxon>
        <taxon>Craniata</taxon>
        <taxon>Vertebrata</taxon>
        <taxon>Euteleostomi</taxon>
        <taxon>Actinopterygii</taxon>
        <taxon>Neopterygii</taxon>
        <taxon>Teleostei</taxon>
        <taxon>Neoteleostei</taxon>
        <taxon>Acanthomorphata</taxon>
        <taxon>Eupercaria</taxon>
        <taxon>Perciformes</taxon>
        <taxon>Percoidei</taxon>
        <taxon>Percidae</taxon>
        <taxon>Percinae</taxon>
        <taxon>Perca</taxon>
    </lineage>
</organism>
<evidence type="ECO:0000256" key="6">
    <source>
        <dbReference type="ARBA" id="ARBA00022679"/>
    </source>
</evidence>
<comment type="subcellular location">
    <subcellularLocation>
        <location evidence="1">Golgi apparatus membrane</location>
        <topology evidence="1">Single-pass type II membrane protein</topology>
    </subcellularLocation>
</comment>
<comment type="similarity">
    <text evidence="3">Belongs to the glycosyltransferase 18 family.</text>
</comment>
<dbReference type="AlphaFoldDB" id="A0A6A5F4G6"/>
<name>A0A6A5F4G6_PERFL</name>
<dbReference type="EC" id="2.4.1.155" evidence="4"/>
<evidence type="ECO:0000256" key="13">
    <source>
        <dbReference type="ARBA" id="ARBA00048243"/>
    </source>
</evidence>
<evidence type="ECO:0000256" key="5">
    <source>
        <dbReference type="ARBA" id="ARBA00022676"/>
    </source>
</evidence>
<comment type="catalytic activity">
    <reaction evidence="13">
        <text>N(4)-{beta-D-GlcNAc-(1-&gt;2)-[beta-D-GlcNAc-(1-&gt;4)]-alpha-D-Man-(1-&gt;3)-[beta-D-GlcNAc-(1-&gt;2)-alpha-D-Man-(1-&gt;6)]-beta-D-Man-(1-&gt;4)-beta-D-GlcNAc-(1-&gt;4)-beta-D-GlcNAc}-L-asparaginyl-[protein] + UDP-N-acetyl-alpha-D-glucosamine = N(4)-{beta-D-GlcNAc-(1-&gt;2)-[beta-D-GlcNAc-(1-&gt;4)]-alpha-D-Man-(1-&gt;3)-[beta-D-GlcNAc-(1-&gt;2)-[beta-D-GlcNAc-(1-&gt;6)]-alpha-D-Man-(1-&gt;6)]-beta-D-Man-(1-&gt;4)-beta-D-GlcNAc-(1-&gt;4)-beta-D-GlcNAc}-L-asparaginyl-[protein] + UDP + H(+)</text>
        <dbReference type="Rhea" id="RHEA:16921"/>
        <dbReference type="Rhea" id="RHEA-COMP:14374"/>
        <dbReference type="Rhea" id="RHEA-COMP:14377"/>
        <dbReference type="ChEBI" id="CHEBI:15378"/>
        <dbReference type="ChEBI" id="CHEBI:57705"/>
        <dbReference type="ChEBI" id="CHEBI:58223"/>
        <dbReference type="ChEBI" id="CHEBI:139507"/>
        <dbReference type="ChEBI" id="CHEBI:139510"/>
        <dbReference type="EC" id="2.4.1.155"/>
    </reaction>
</comment>
<protein>
    <recommendedName>
        <fullName evidence="4">alpha-1,6-mannosyl-glycoprotein 6-beta-N-acetylglucosaminyltransferase</fullName>
        <ecNumber evidence="4">2.4.1.155</ecNumber>
    </recommendedName>
</protein>
<evidence type="ECO:0000256" key="2">
    <source>
        <dbReference type="ARBA" id="ARBA00004922"/>
    </source>
</evidence>
<evidence type="ECO:0000313" key="18">
    <source>
        <dbReference type="Proteomes" id="UP000465112"/>
    </source>
</evidence>
<dbReference type="GO" id="GO:0030144">
    <property type="term" value="F:alpha-1,6-mannosylglycoprotein 6-beta-N-acetylglucosaminyltransferase activity"/>
    <property type="evidence" value="ECO:0007669"/>
    <property type="project" value="UniProtKB-EC"/>
</dbReference>
<evidence type="ECO:0000256" key="8">
    <source>
        <dbReference type="ARBA" id="ARBA00022968"/>
    </source>
</evidence>
<evidence type="ECO:0000256" key="14">
    <source>
        <dbReference type="SAM" id="Coils"/>
    </source>
</evidence>
<dbReference type="UniPathway" id="UPA00378"/>
<keyword evidence="10" id="KW-0333">Golgi apparatus</keyword>
<dbReference type="InterPro" id="IPR052105">
    <property type="entry name" value="MGAT5_Glycosyltransferase"/>
</dbReference>
<keyword evidence="6" id="KW-0808">Transferase</keyword>
<evidence type="ECO:0000256" key="12">
    <source>
        <dbReference type="ARBA" id="ARBA00023180"/>
    </source>
</evidence>
<keyword evidence="7 15" id="KW-0812">Transmembrane</keyword>
<feature type="transmembrane region" description="Helical" evidence="15">
    <location>
        <begin position="20"/>
        <end position="43"/>
    </location>
</feature>
<accession>A0A6A5F4G6</accession>
<sequence length="784" mass="89286">MNPRSISIASGIMRKPRDTLWRTIFVLLGIGFIWCLSLTYYFLSNAEQEGIGVTGHNRLRQHGTLRIKTTRPEEIMESIVKFVDEILNMVGSSDDSSPLPPLKDYKEELQSLQIKMEVEKEKGQLRDEMLKELRSDKLHLQQQVAHMEKHLQLQAEKEEKNVQQVKSASPLPPLKDCKEELQSLQIKMEVEKEKGQLRDEMLKELRSDKLHLQQQVAHMEKHLQLQAEKEEKNVQQVKSGPGCPVLPGRVDLLENSEAVSDHAVVRESLTGLYPSLEKRVQFRWIHQRIRSMEDIWVKAGRSLSAKYNLTERKAKQILVHPGVVTDESGARIAEAAFSGGPLGELVQWSDLISTLHILGHQLHLTASIPDLKHFLEIKTGGCPTHHTKVEANLIYTDIIGLRQIQAILQASWIKYRCRIRVLDTFGTEPDFNHVDWAKEHNLQSPYGSLNLIPMQFYTMFPHTPDNTFLGFVVQHQRSSEETERLKSTTRQNQALVYGKRATFWEGKEAYLDVIHKYLEIHGTVDQSAGIPDYVKNHGIIRGTEVQALLRQSKVFVGLSFPYEGPAPLEALANGCAFLNPRLHPPQSSLNTEFFKDKPNIREVTSQHPYAEAIGEPYVWMVDMHNSTDVERALTAILNQTIEPYLPYEFSCEGMLQRVNILIEKQDFCNSTWSWPPLSALQVVKAEAKTSCKQACQKMGLICEPTFFPHLNSADNHAKYGVDCQTSEFSDSHLVFPAYNSSSKHCVLQSDPLLFSCVRSDQSLIRICPCRDYIKDQIALCQACI</sequence>
<dbReference type="GO" id="GO:0000139">
    <property type="term" value="C:Golgi membrane"/>
    <property type="evidence" value="ECO:0007669"/>
    <property type="project" value="UniProtKB-SubCell"/>
</dbReference>
<keyword evidence="18" id="KW-1185">Reference proteome</keyword>
<feature type="domain" description="Glycosyltransferase family 18 catalytic" evidence="16">
    <location>
        <begin position="243"/>
        <end position="769"/>
    </location>
</feature>
<dbReference type="Pfam" id="PF15024">
    <property type="entry name" value="Glyco_transf_18"/>
    <property type="match status" value="1"/>
</dbReference>
<evidence type="ECO:0000256" key="4">
    <source>
        <dbReference type="ARBA" id="ARBA00012671"/>
    </source>
</evidence>
<evidence type="ECO:0000256" key="3">
    <source>
        <dbReference type="ARBA" id="ARBA00007477"/>
    </source>
</evidence>
<comment type="caution">
    <text evidence="17">The sequence shown here is derived from an EMBL/GenBank/DDBJ whole genome shotgun (WGS) entry which is preliminary data.</text>
</comment>
<keyword evidence="11 15" id="KW-0472">Membrane</keyword>
<dbReference type="PANTHER" id="PTHR15075">
    <property type="entry name" value="ALPHA-MANNOSIDE BETA-1,6-N-ACETYLGLUCOSAMINYLTRANSFERASE"/>
    <property type="match status" value="1"/>
</dbReference>
<dbReference type="PANTHER" id="PTHR15075:SF5">
    <property type="entry name" value="ALPHA-1,6-MANNOSYLGLYCOPROTEIN 6-BETA-N-ACETYLGLUCOSAMINYLTRANSFERASE A"/>
    <property type="match status" value="1"/>
</dbReference>
<keyword evidence="14" id="KW-0175">Coiled coil</keyword>
<keyword evidence="8" id="KW-0735">Signal-anchor</keyword>
<evidence type="ECO:0000256" key="1">
    <source>
        <dbReference type="ARBA" id="ARBA00004323"/>
    </source>
</evidence>
<evidence type="ECO:0000256" key="15">
    <source>
        <dbReference type="SAM" id="Phobius"/>
    </source>
</evidence>
<keyword evidence="12" id="KW-0325">Glycoprotein</keyword>
<evidence type="ECO:0000256" key="10">
    <source>
        <dbReference type="ARBA" id="ARBA00023034"/>
    </source>
</evidence>
<keyword evidence="5" id="KW-0328">Glycosyltransferase</keyword>
<evidence type="ECO:0000313" key="17">
    <source>
        <dbReference type="EMBL" id="KAF1382332.1"/>
    </source>
</evidence>
<gene>
    <name evidence="17" type="ORF">PFLUV_G00142660</name>
</gene>
<dbReference type="InterPro" id="IPR026116">
    <property type="entry name" value="GT18_cat"/>
</dbReference>